<protein>
    <submittedName>
        <fullName evidence="2">Uncharacterized protein</fullName>
    </submittedName>
</protein>
<evidence type="ECO:0000313" key="2">
    <source>
        <dbReference type="EMBL" id="CAB1428982.1"/>
    </source>
</evidence>
<dbReference type="AlphaFoldDB" id="A0A9N7UEE3"/>
<evidence type="ECO:0000313" key="3">
    <source>
        <dbReference type="Proteomes" id="UP001153269"/>
    </source>
</evidence>
<feature type="region of interest" description="Disordered" evidence="1">
    <location>
        <begin position="20"/>
        <end position="66"/>
    </location>
</feature>
<feature type="compositionally biased region" description="Polar residues" evidence="1">
    <location>
        <begin position="41"/>
        <end position="51"/>
    </location>
</feature>
<accession>A0A9N7UEE3</accession>
<comment type="caution">
    <text evidence="2">The sequence shown here is derived from an EMBL/GenBank/DDBJ whole genome shotgun (WGS) entry which is preliminary data.</text>
</comment>
<organism evidence="2 3">
    <name type="scientific">Pleuronectes platessa</name>
    <name type="common">European plaice</name>
    <dbReference type="NCBI Taxonomy" id="8262"/>
    <lineage>
        <taxon>Eukaryota</taxon>
        <taxon>Metazoa</taxon>
        <taxon>Chordata</taxon>
        <taxon>Craniata</taxon>
        <taxon>Vertebrata</taxon>
        <taxon>Euteleostomi</taxon>
        <taxon>Actinopterygii</taxon>
        <taxon>Neopterygii</taxon>
        <taxon>Teleostei</taxon>
        <taxon>Neoteleostei</taxon>
        <taxon>Acanthomorphata</taxon>
        <taxon>Carangaria</taxon>
        <taxon>Pleuronectiformes</taxon>
        <taxon>Pleuronectoidei</taxon>
        <taxon>Pleuronectidae</taxon>
        <taxon>Pleuronectes</taxon>
    </lineage>
</organism>
<reference evidence="2" key="1">
    <citation type="submission" date="2020-03" db="EMBL/GenBank/DDBJ databases">
        <authorList>
            <person name="Weist P."/>
        </authorList>
    </citation>
    <scope>NUCLEOTIDE SEQUENCE</scope>
</reference>
<evidence type="ECO:0000256" key="1">
    <source>
        <dbReference type="SAM" id="MobiDB-lite"/>
    </source>
</evidence>
<dbReference type="EMBL" id="CADEAL010001107">
    <property type="protein sequence ID" value="CAB1428982.1"/>
    <property type="molecule type" value="Genomic_DNA"/>
</dbReference>
<keyword evidence="3" id="KW-1185">Reference proteome</keyword>
<dbReference type="Proteomes" id="UP001153269">
    <property type="component" value="Unassembled WGS sequence"/>
</dbReference>
<proteinExistence type="predicted"/>
<sequence length="99" mass="10842">MRYEKASLRIGPMRIERRMKAHEDTMDRHSSGCSLKLDLDGSSTEANSSLESRGKSDDSSEGLVHVPSNNMQEAGFMTYPLASQQGATKTPSMVSTCQT</sequence>
<feature type="compositionally biased region" description="Basic and acidic residues" evidence="1">
    <location>
        <begin position="20"/>
        <end position="30"/>
    </location>
</feature>
<gene>
    <name evidence="2" type="ORF">PLEPLA_LOCUS16957</name>
</gene>
<name>A0A9N7UEE3_PLEPL</name>